<dbReference type="GO" id="GO:0090729">
    <property type="term" value="F:toxin activity"/>
    <property type="evidence" value="ECO:0007669"/>
    <property type="project" value="UniProtKB-KW"/>
</dbReference>
<dbReference type="PROSITE" id="PS50088">
    <property type="entry name" value="ANK_REPEAT"/>
    <property type="match status" value="2"/>
</dbReference>
<dbReference type="Proteomes" id="UP000499080">
    <property type="component" value="Unassembled WGS sequence"/>
</dbReference>
<dbReference type="EMBL" id="BGPR01132397">
    <property type="protein sequence ID" value="GBN48977.1"/>
    <property type="molecule type" value="Genomic_DNA"/>
</dbReference>
<dbReference type="Pfam" id="PF12796">
    <property type="entry name" value="Ank_2"/>
    <property type="match status" value="1"/>
</dbReference>
<evidence type="ECO:0000256" key="6">
    <source>
        <dbReference type="ARBA" id="ARBA00022656"/>
    </source>
</evidence>
<keyword evidence="12" id="KW-1053">Target membrane</keyword>
<evidence type="ECO:0000256" key="13">
    <source>
        <dbReference type="ARBA" id="ARBA00049657"/>
    </source>
</evidence>
<evidence type="ECO:0000256" key="4">
    <source>
        <dbReference type="ARBA" id="ARBA00022525"/>
    </source>
</evidence>
<dbReference type="GO" id="GO:0006887">
    <property type="term" value="P:exocytosis"/>
    <property type="evidence" value="ECO:0007669"/>
    <property type="project" value="UniProtKB-KW"/>
</dbReference>
<keyword evidence="10 16" id="KW-0040">ANK repeat</keyword>
<sequence length="147" mass="15944">MIDLNQQYSLSTVNLFPLNACGVTSEPQTSSLSNVSKICLYFFLCIGCCLDIKDKNGRTALTWACIYGKIDATRFLIEKGADIKAKDLCTPLHMAAIHADADMVTLLLTKGTDSEVRNRENLIPLECAISARNVSTTLGLLKGGVTI</sequence>
<keyword evidence="6" id="KW-0800">Toxin</keyword>
<evidence type="ECO:0000256" key="11">
    <source>
        <dbReference type="ARBA" id="ARBA00023136"/>
    </source>
</evidence>
<dbReference type="OrthoDB" id="5406014at2759"/>
<evidence type="ECO:0000313" key="18">
    <source>
        <dbReference type="EMBL" id="GBN48956.1"/>
    </source>
</evidence>
<evidence type="ECO:0000313" key="20">
    <source>
        <dbReference type="Proteomes" id="UP000499080"/>
    </source>
</evidence>
<keyword evidence="4" id="KW-0964">Secreted</keyword>
<evidence type="ECO:0000256" key="15">
    <source>
        <dbReference type="ARBA" id="ARBA00049811"/>
    </source>
</evidence>
<evidence type="ECO:0000256" key="16">
    <source>
        <dbReference type="PROSITE-ProRule" id="PRU00023"/>
    </source>
</evidence>
<keyword evidence="5" id="KW-1052">Target cell membrane</keyword>
<evidence type="ECO:0000313" key="17">
    <source>
        <dbReference type="EMBL" id="GBN48941.1"/>
    </source>
</evidence>
<dbReference type="Gene3D" id="1.25.40.20">
    <property type="entry name" value="Ankyrin repeat-containing domain"/>
    <property type="match status" value="1"/>
</dbReference>
<evidence type="ECO:0000256" key="1">
    <source>
        <dbReference type="ARBA" id="ARBA00004175"/>
    </source>
</evidence>
<keyword evidence="3" id="KW-0268">Exocytosis</keyword>
<evidence type="ECO:0000256" key="9">
    <source>
        <dbReference type="ARBA" id="ARBA00023028"/>
    </source>
</evidence>
<keyword evidence="20" id="KW-1185">Reference proteome</keyword>
<evidence type="ECO:0000256" key="2">
    <source>
        <dbReference type="ARBA" id="ARBA00004613"/>
    </source>
</evidence>
<dbReference type="PANTHER" id="PTHR24198:SF165">
    <property type="entry name" value="ANKYRIN REPEAT-CONTAINING PROTEIN-RELATED"/>
    <property type="match status" value="1"/>
</dbReference>
<organism evidence="17 20">
    <name type="scientific">Araneus ventricosus</name>
    <name type="common">Orbweaver spider</name>
    <name type="synonym">Epeira ventricosa</name>
    <dbReference type="NCBI Taxonomy" id="182803"/>
    <lineage>
        <taxon>Eukaryota</taxon>
        <taxon>Metazoa</taxon>
        <taxon>Ecdysozoa</taxon>
        <taxon>Arthropoda</taxon>
        <taxon>Chelicerata</taxon>
        <taxon>Arachnida</taxon>
        <taxon>Araneae</taxon>
        <taxon>Araneomorphae</taxon>
        <taxon>Entelegynae</taxon>
        <taxon>Araneoidea</taxon>
        <taxon>Araneidae</taxon>
        <taxon>Araneus</taxon>
    </lineage>
</organism>
<comment type="caution">
    <text evidence="17">The sequence shown here is derived from an EMBL/GenBank/DDBJ whole genome shotgun (WGS) entry which is preliminary data.</text>
</comment>
<dbReference type="GO" id="GO:0005576">
    <property type="term" value="C:extracellular region"/>
    <property type="evidence" value="ECO:0007669"/>
    <property type="project" value="UniProtKB-SubCell"/>
</dbReference>
<dbReference type="EMBL" id="BGPR01132382">
    <property type="protein sequence ID" value="GBN48941.1"/>
    <property type="molecule type" value="Genomic_DNA"/>
</dbReference>
<dbReference type="InterPro" id="IPR002110">
    <property type="entry name" value="Ankyrin_rpt"/>
</dbReference>
<dbReference type="PROSITE" id="PS50297">
    <property type="entry name" value="ANK_REP_REGION"/>
    <property type="match status" value="2"/>
</dbReference>
<name>A0A4Y2PCI2_ARAVE</name>
<keyword evidence="8" id="KW-0677">Repeat</keyword>
<dbReference type="SMART" id="SM00248">
    <property type="entry name" value="ANK"/>
    <property type="match status" value="2"/>
</dbReference>
<dbReference type="GO" id="GO:0044231">
    <property type="term" value="C:host cell presynaptic membrane"/>
    <property type="evidence" value="ECO:0007669"/>
    <property type="project" value="UniProtKB-KW"/>
</dbReference>
<evidence type="ECO:0000256" key="3">
    <source>
        <dbReference type="ARBA" id="ARBA00022483"/>
    </source>
</evidence>
<dbReference type="SUPFAM" id="SSF48403">
    <property type="entry name" value="Ankyrin repeat"/>
    <property type="match status" value="1"/>
</dbReference>
<comment type="subcellular location">
    <subcellularLocation>
        <location evidence="2">Secreted</location>
    </subcellularLocation>
    <subcellularLocation>
        <location evidence="1">Target cell membrane</location>
    </subcellularLocation>
</comment>
<evidence type="ECO:0000256" key="7">
    <source>
        <dbReference type="ARBA" id="ARBA00022699"/>
    </source>
</evidence>
<comment type="subunit">
    <text evidence="14">Homotetramer in membranes.</text>
</comment>
<keyword evidence="9" id="KW-0638">Presynaptic neurotoxin</keyword>
<dbReference type="GO" id="GO:0044218">
    <property type="term" value="C:other organism cell membrane"/>
    <property type="evidence" value="ECO:0007669"/>
    <property type="project" value="UniProtKB-KW"/>
</dbReference>
<evidence type="ECO:0000256" key="5">
    <source>
        <dbReference type="ARBA" id="ARBA00022537"/>
    </source>
</evidence>
<evidence type="ECO:0000256" key="14">
    <source>
        <dbReference type="ARBA" id="ARBA00049715"/>
    </source>
</evidence>
<comment type="similarity">
    <text evidence="13">Belongs to the cationic peptide 01 (latrotoxin) family. 03 (alpha-latrotoxin) subfamily.</text>
</comment>
<evidence type="ECO:0000256" key="12">
    <source>
        <dbReference type="ARBA" id="ARBA00023298"/>
    </source>
</evidence>
<feature type="non-terminal residue" evidence="17">
    <location>
        <position position="147"/>
    </location>
</feature>
<evidence type="ECO:0000313" key="19">
    <source>
        <dbReference type="EMBL" id="GBN48977.1"/>
    </source>
</evidence>
<keyword evidence="7" id="KW-0528">Neurotoxin</keyword>
<dbReference type="AlphaFoldDB" id="A0A4Y2PCI2"/>
<evidence type="ECO:0000256" key="10">
    <source>
        <dbReference type="ARBA" id="ARBA00023043"/>
    </source>
</evidence>
<dbReference type="PANTHER" id="PTHR24198">
    <property type="entry name" value="ANKYRIN REPEAT AND PROTEIN KINASE DOMAIN-CONTAINING PROTEIN"/>
    <property type="match status" value="1"/>
</dbReference>
<feature type="repeat" description="ANK" evidence="16">
    <location>
        <begin position="56"/>
        <end position="88"/>
    </location>
</feature>
<accession>A0A4Y2PCI2</accession>
<reference evidence="17 20" key="1">
    <citation type="journal article" date="2019" name="Sci. Rep.">
        <title>Orb-weaving spider Araneus ventricosus genome elucidates the spidroin gene catalogue.</title>
        <authorList>
            <person name="Kono N."/>
            <person name="Nakamura H."/>
            <person name="Ohtoshi R."/>
            <person name="Moran D.A.P."/>
            <person name="Shinohara A."/>
            <person name="Yoshida Y."/>
            <person name="Fujiwara M."/>
            <person name="Mori M."/>
            <person name="Tomita M."/>
            <person name="Arakawa K."/>
        </authorList>
    </citation>
    <scope>NUCLEOTIDE SEQUENCE [LARGE SCALE GENOMIC DNA]</scope>
</reference>
<evidence type="ECO:0000256" key="8">
    <source>
        <dbReference type="ARBA" id="ARBA00022737"/>
    </source>
</evidence>
<gene>
    <name evidence="19" type="ORF">AVEN_177256_1</name>
    <name evidence="17" type="ORF">AVEN_74998_1</name>
    <name evidence="18" type="ORF">AVEN_91459_1</name>
</gene>
<protein>
    <recommendedName>
        <fullName evidence="15">Alpha-latrotoxin</fullName>
    </recommendedName>
</protein>
<keyword evidence="11" id="KW-0472">Membrane</keyword>
<dbReference type="EMBL" id="BGPR01132387">
    <property type="protein sequence ID" value="GBN48956.1"/>
    <property type="molecule type" value="Genomic_DNA"/>
</dbReference>
<feature type="repeat" description="ANK" evidence="16">
    <location>
        <begin position="87"/>
        <end position="119"/>
    </location>
</feature>
<dbReference type="InterPro" id="IPR036770">
    <property type="entry name" value="Ankyrin_rpt-contain_sf"/>
</dbReference>
<proteinExistence type="inferred from homology"/>